<reference evidence="1 2" key="1">
    <citation type="submission" date="2019-07" db="EMBL/GenBank/DDBJ databases">
        <title>Whole genome shotgun sequence of Reyranella soli NBRC 108950.</title>
        <authorList>
            <person name="Hosoyama A."/>
            <person name="Uohara A."/>
            <person name="Ohji S."/>
            <person name="Ichikawa N."/>
        </authorList>
    </citation>
    <scope>NUCLEOTIDE SEQUENCE [LARGE SCALE GENOMIC DNA]</scope>
    <source>
        <strain evidence="1 2">NBRC 108950</strain>
    </source>
</reference>
<gene>
    <name evidence="1" type="ORF">RSO01_39220</name>
</gene>
<dbReference type="OrthoDB" id="7375929at2"/>
<evidence type="ECO:0000313" key="2">
    <source>
        <dbReference type="Proteomes" id="UP000321058"/>
    </source>
</evidence>
<protein>
    <submittedName>
        <fullName evidence="1">Uncharacterized protein</fullName>
    </submittedName>
</protein>
<evidence type="ECO:0000313" key="1">
    <source>
        <dbReference type="EMBL" id="GEP56756.1"/>
    </source>
</evidence>
<dbReference type="EMBL" id="BKAJ01000069">
    <property type="protein sequence ID" value="GEP56756.1"/>
    <property type="molecule type" value="Genomic_DNA"/>
</dbReference>
<proteinExistence type="predicted"/>
<name>A0A512NCT8_9HYPH</name>
<dbReference type="Proteomes" id="UP000321058">
    <property type="component" value="Unassembled WGS sequence"/>
</dbReference>
<dbReference type="AlphaFoldDB" id="A0A512NCT8"/>
<dbReference type="RefSeq" id="WP_147150996.1">
    <property type="nucleotide sequence ID" value="NZ_BKAJ01000069.1"/>
</dbReference>
<sequence>MKPPPPPGPPDVADLRELVDQWAEFTTDLAKGYSFDLDNWLNDVDVRELILEALPMFSSEELGEHALKLEQADKAFLAATRDFKKCVWGKGTARKEKWTPQRNWWYFRTPLSSNGQLEDELATIR</sequence>
<organism evidence="1 2">
    <name type="scientific">Reyranella soli</name>
    <dbReference type="NCBI Taxonomy" id="1230389"/>
    <lineage>
        <taxon>Bacteria</taxon>
        <taxon>Pseudomonadati</taxon>
        <taxon>Pseudomonadota</taxon>
        <taxon>Alphaproteobacteria</taxon>
        <taxon>Hyphomicrobiales</taxon>
        <taxon>Reyranellaceae</taxon>
        <taxon>Reyranella</taxon>
    </lineage>
</organism>
<keyword evidence="2" id="KW-1185">Reference proteome</keyword>
<comment type="caution">
    <text evidence="1">The sequence shown here is derived from an EMBL/GenBank/DDBJ whole genome shotgun (WGS) entry which is preliminary data.</text>
</comment>
<accession>A0A512NCT8</accession>